<sequence>MALTYQACLQATEVVLASGAVPTIVGEAGIGKSALVAELAQRRQAKLFTTVVSLVEKGDLVIPVPPLTSDSFVQTAQYGSLADVQFGYSHTLVAMVRYAEAHPDQEIIWFLDEFNRGTQAVQSELMNLVLQRQINTLTLPPQVHLILAENPDATMAGFEQSHYGVTPGDAAIADRTTRLILQADTPTWLTWATATVDGHPRIDPLVTTYLRDHPDDLQVTATANAVDDDLQPTPRAWERVSRAIRELTRQQLWGQTAVVTALMQGNLGVSVGSAFASALLRQHPGLTVEQAFSAPDAVTTFRALTPAQQQTILQNCLAAEDWPLTTATTAARFGELLAVCPPDGQFAIAQRLADQAHVLEDLDAVQAERLAVAQLYQQLTLIGKRSSEIEV</sequence>
<dbReference type="InterPro" id="IPR003593">
    <property type="entry name" value="AAA+_ATPase"/>
</dbReference>
<dbReference type="Pfam" id="PF07728">
    <property type="entry name" value="AAA_5"/>
    <property type="match status" value="1"/>
</dbReference>
<keyword evidence="3" id="KW-1185">Reference proteome</keyword>
<name>A0A4Z0J5Z4_9LACO</name>
<proteinExistence type="predicted"/>
<dbReference type="InterPro" id="IPR027417">
    <property type="entry name" value="P-loop_NTPase"/>
</dbReference>
<evidence type="ECO:0000313" key="2">
    <source>
        <dbReference type="EMBL" id="TGD17898.1"/>
    </source>
</evidence>
<dbReference type="SMART" id="SM00382">
    <property type="entry name" value="AAA"/>
    <property type="match status" value="1"/>
</dbReference>
<dbReference type="EMBL" id="RKLX01000020">
    <property type="protein sequence ID" value="TGD17898.1"/>
    <property type="molecule type" value="Genomic_DNA"/>
</dbReference>
<reference evidence="2 3" key="1">
    <citation type="submission" date="2018-10" db="EMBL/GenBank/DDBJ databases">
        <title>Lactobacillus sp. R7 and Lactobacillus sp. R19 isolated from fermented mustard green product of Taiwan.</title>
        <authorList>
            <person name="Lin S.-T."/>
        </authorList>
    </citation>
    <scope>NUCLEOTIDE SEQUENCE [LARGE SCALE GENOMIC DNA]</scope>
    <source>
        <strain evidence="2 3">BCRC 81129</strain>
    </source>
</reference>
<dbReference type="GO" id="GO:0016887">
    <property type="term" value="F:ATP hydrolysis activity"/>
    <property type="evidence" value="ECO:0007669"/>
    <property type="project" value="InterPro"/>
</dbReference>
<dbReference type="RefSeq" id="WP_135368629.1">
    <property type="nucleotide sequence ID" value="NZ_RKLX01000020.1"/>
</dbReference>
<feature type="domain" description="AAA+ ATPase" evidence="1">
    <location>
        <begin position="18"/>
        <end position="187"/>
    </location>
</feature>
<evidence type="ECO:0000259" key="1">
    <source>
        <dbReference type="SMART" id="SM00382"/>
    </source>
</evidence>
<dbReference type="SUPFAM" id="SSF52540">
    <property type="entry name" value="P-loop containing nucleoside triphosphate hydrolases"/>
    <property type="match status" value="1"/>
</dbReference>
<keyword evidence="2" id="KW-0547">Nucleotide-binding</keyword>
<dbReference type="Proteomes" id="UP000297348">
    <property type="component" value="Unassembled WGS sequence"/>
</dbReference>
<protein>
    <submittedName>
        <fullName evidence="2">ATP-binding protein</fullName>
    </submittedName>
</protein>
<gene>
    <name evidence="2" type="ORF">EGT51_10455</name>
</gene>
<evidence type="ECO:0000313" key="3">
    <source>
        <dbReference type="Proteomes" id="UP000297348"/>
    </source>
</evidence>
<dbReference type="OrthoDB" id="40849at2"/>
<dbReference type="Gene3D" id="3.40.50.300">
    <property type="entry name" value="P-loop containing nucleotide triphosphate hydrolases"/>
    <property type="match status" value="1"/>
</dbReference>
<keyword evidence="2" id="KW-0067">ATP-binding</keyword>
<dbReference type="InterPro" id="IPR011704">
    <property type="entry name" value="ATPase_dyneun-rel_AAA"/>
</dbReference>
<comment type="caution">
    <text evidence="2">The sequence shown here is derived from an EMBL/GenBank/DDBJ whole genome shotgun (WGS) entry which is preliminary data.</text>
</comment>
<dbReference type="AlphaFoldDB" id="A0A4Z0J5Z4"/>
<organism evidence="2 3">
    <name type="scientific">Levilactobacillus suantsaiihabitans</name>
    <dbReference type="NCBI Taxonomy" id="2487722"/>
    <lineage>
        <taxon>Bacteria</taxon>
        <taxon>Bacillati</taxon>
        <taxon>Bacillota</taxon>
        <taxon>Bacilli</taxon>
        <taxon>Lactobacillales</taxon>
        <taxon>Lactobacillaceae</taxon>
        <taxon>Levilactobacillus</taxon>
    </lineage>
</organism>
<dbReference type="GO" id="GO:0005524">
    <property type="term" value="F:ATP binding"/>
    <property type="evidence" value="ECO:0007669"/>
    <property type="project" value="UniProtKB-KW"/>
</dbReference>
<accession>A0A4Z0J5Z4</accession>